<dbReference type="Pfam" id="PF04561">
    <property type="entry name" value="RNA_pol_Rpb2_2"/>
    <property type="match status" value="2"/>
</dbReference>
<dbReference type="PANTHER" id="PTHR20856">
    <property type="entry name" value="DNA-DIRECTED RNA POLYMERASE I SUBUNIT 2"/>
    <property type="match status" value="1"/>
</dbReference>
<keyword evidence="10" id="KW-0804">Transcription</keyword>
<dbReference type="InterPro" id="IPR019462">
    <property type="entry name" value="DNA-dir_RNA_pol_bsu_external_1"/>
</dbReference>
<dbReference type="InterPro" id="IPR007645">
    <property type="entry name" value="RNA_pol_Rpb2_3"/>
</dbReference>
<dbReference type="InterPro" id="IPR007644">
    <property type="entry name" value="RNA_pol_bsu_protrusion"/>
</dbReference>
<evidence type="ECO:0000256" key="6">
    <source>
        <dbReference type="ARBA" id="ARBA00022528"/>
    </source>
</evidence>
<dbReference type="Gene3D" id="2.30.150.10">
    <property type="entry name" value="DNA-directed RNA polymerase, beta subunit, external 1 domain"/>
    <property type="match status" value="1"/>
</dbReference>
<keyword evidence="8" id="KW-0808">Transferase</keyword>
<comment type="subunit">
    <text evidence="11">In plastids the minimal PEP RNA polymerase catalytic core is composed of four subunits: alpha, beta, beta', and beta''. When a (nuclear-encoded) sigma factor is associated with the core the holoenzyme is formed, which can initiate transcription.</text>
</comment>
<comment type="similarity">
    <text evidence="3 14">Belongs to the RNA polymerase beta chain family.</text>
</comment>
<protein>
    <recommendedName>
        <fullName evidence="4">DNA-directed RNA polymerase</fullName>
        <ecNumber evidence="4">2.7.7.6</ecNumber>
    </recommendedName>
    <alternativeName>
        <fullName evidence="12">PEP</fullName>
    </alternativeName>
</protein>
<keyword evidence="9" id="KW-0548">Nucleotidyltransferase</keyword>
<feature type="compositionally biased region" description="Basic and acidic residues" evidence="15">
    <location>
        <begin position="500"/>
        <end position="509"/>
    </location>
</feature>
<feature type="domain" description="RNA polymerase Rpb2" evidence="16">
    <location>
        <begin position="124"/>
        <end position="225"/>
    </location>
</feature>
<feature type="domain" description="RNA polymerase Rpb2" evidence="18">
    <location>
        <begin position="874"/>
        <end position="942"/>
    </location>
</feature>
<feature type="compositionally biased region" description="Polar residues" evidence="15">
    <location>
        <begin position="420"/>
        <end position="435"/>
    </location>
</feature>
<feature type="domain" description="RNA polymerase beta subunit protrusion" evidence="17">
    <location>
        <begin position="59"/>
        <end position="630"/>
    </location>
</feature>
<dbReference type="Gene3D" id="3.90.1110.10">
    <property type="entry name" value="RNA polymerase Rpb2, domain 2"/>
    <property type="match status" value="1"/>
</dbReference>
<dbReference type="Gene3D" id="3.90.1100.10">
    <property type="match status" value="3"/>
</dbReference>
<dbReference type="InterPro" id="IPR042107">
    <property type="entry name" value="DNA-dir_RNA_pol_bsu_ext_1_sf"/>
</dbReference>
<keyword evidence="5" id="KW-0240">DNA-directed RNA polymerase</keyword>
<dbReference type="GO" id="GO:0003899">
    <property type="term" value="F:DNA-directed RNA polymerase activity"/>
    <property type="evidence" value="ECO:0007669"/>
    <property type="project" value="UniProtKB-EC"/>
</dbReference>
<evidence type="ECO:0000256" key="10">
    <source>
        <dbReference type="ARBA" id="ARBA00023163"/>
    </source>
</evidence>
<feature type="region of interest" description="Disordered" evidence="15">
    <location>
        <begin position="244"/>
        <end position="310"/>
    </location>
</feature>
<dbReference type="EMBL" id="KT625416">
    <property type="protein sequence ID" value="ALO63149.1"/>
    <property type="molecule type" value="Genomic_DNA"/>
</dbReference>
<evidence type="ECO:0000256" key="14">
    <source>
        <dbReference type="RuleBase" id="RU000434"/>
    </source>
</evidence>
<evidence type="ECO:0000259" key="16">
    <source>
        <dbReference type="Pfam" id="PF04561"/>
    </source>
</evidence>
<dbReference type="EC" id="2.7.7.6" evidence="4"/>
<feature type="domain" description="RNA polymerase Rpb2" evidence="16">
    <location>
        <begin position="507"/>
        <end position="603"/>
    </location>
</feature>
<evidence type="ECO:0000256" key="11">
    <source>
        <dbReference type="ARBA" id="ARBA00026088"/>
    </source>
</evidence>
<keyword evidence="7 20" id="KW-0934">Plastid</keyword>
<evidence type="ECO:0000256" key="2">
    <source>
        <dbReference type="ARBA" id="ARBA00004229"/>
    </source>
</evidence>
<comment type="subcellular location">
    <subcellularLocation>
        <location evidence="2">Plastid</location>
        <location evidence="2">Chloroplast</location>
    </subcellularLocation>
</comment>
<dbReference type="GO" id="GO:0006351">
    <property type="term" value="P:DNA-templated transcription"/>
    <property type="evidence" value="ECO:0007669"/>
    <property type="project" value="InterPro"/>
</dbReference>
<comment type="catalytic activity">
    <reaction evidence="13">
        <text>RNA(n) + a ribonucleoside 5'-triphosphate = RNA(n+1) + diphosphate</text>
        <dbReference type="Rhea" id="RHEA:21248"/>
        <dbReference type="Rhea" id="RHEA-COMP:14527"/>
        <dbReference type="Rhea" id="RHEA-COMP:17342"/>
        <dbReference type="ChEBI" id="CHEBI:33019"/>
        <dbReference type="ChEBI" id="CHEBI:61557"/>
        <dbReference type="ChEBI" id="CHEBI:140395"/>
        <dbReference type="EC" id="2.7.7.6"/>
    </reaction>
</comment>
<dbReference type="GO" id="GO:0009507">
    <property type="term" value="C:chloroplast"/>
    <property type="evidence" value="ECO:0007669"/>
    <property type="project" value="UniProtKB-SubCell"/>
</dbReference>
<feature type="compositionally biased region" description="Basic residues" evidence="15">
    <location>
        <begin position="299"/>
        <end position="310"/>
    </location>
</feature>
<reference evidence="20" key="1">
    <citation type="journal article" date="2015" name="BMC Evol. Biol.">
        <title>Chloroplast phylogenomic analysis of chlorophyte green algae identifies a novel lineage sister to the Sphaeropleales (Chlorophyceae).</title>
        <authorList>
            <person name="Lemieux C."/>
            <person name="Vincent A.T."/>
            <person name="Labarre A."/>
            <person name="Otis C."/>
            <person name="Turmel M."/>
        </authorList>
    </citation>
    <scope>NUCLEOTIDE SEQUENCE</scope>
</reference>
<feature type="compositionally biased region" description="Polar residues" evidence="15">
    <location>
        <begin position="346"/>
        <end position="361"/>
    </location>
</feature>
<keyword evidence="6 20" id="KW-0150">Chloroplast</keyword>
<sequence length="1103" mass="122973">MPIHRYFLSDFVTIQRQSFFELLEKGLIEEFSKRNPITNTKKELEFLFYPEYYILTRPEYTPQEAIVKNKSYTSKLFVPGQLTDLKSKKKILKWFYIGNLPLMTKRGHFILNGAARVIVNQILRSPGIYYQQKIYENYEEKWSQKPDDTYKRFYTDLICMRGTWLRIEIDKDKNIWAQMKKGPKIPIYWFLLAMGLSEKKIFKTITDSYRLLGNLSNNTSNNNNNQLLLSLPWSSLSTPLQSEISVSEGDKTKDKVGGLPAYHGREEGNDNKPPLFYHQKGQKVVGEASSHSYTTGDNRKKKGGKGTKKKYAYVKNPPEAWQEIFKLLSSSSSLVANSIKKNKNMETQTSFSPTVISTPGMRSNPFITGGRSSSEGDTTLSPGYPPFPFPEGKRGVASNEQPEVEKTKDSKRRKNKEQGDTSNIFSGPSQQTNSLADFLPPQINNEFGTLFGDTTKEEAGEELQSKIGGDIRGASEGGLKTLKALGYPPSTFGRGGISEGEGRREGSETKENINEVLHHRKKEKNLAEEGRKWLYNKFMNPRSYNLGKQGRLAFNRKLGLNISTIQTTLTGLDVLYATDYLIKVEKGVFKIDDIDHLKNRRVRTSGELIQIQIGVGIVRLEKAIRENLNKLNLNITTPELGKGFTSSSVFTRSNPFLKGEKGKKEYGMLRSSLRRGSSFLKGFFQSSSMAGASLQNPLKRGEVTPSFSKTEVGLLKTGSGPRGGDISPREEQIEGKELPLLSSLDKNQVIQGVGVLAPSIQTGLPTVVDIRNNPFSFSNPSRTNASLLGDISPLPPDMVVHASKKNPHLTSDFISASNENFKGFYHHKGGYPGVVMKAESKAVFEKNNILVNFLNSKAFNSAIREFFGTSPLSQFMDQINPLAELTHKRRLSSMGPGGVTRDTATLAIRGIHPTHYGRICPIETPEGKNTGLVNSMTTYARVNSNGIIESPFYKVYKGQVQKNTGLYYFSAEQEEKIKLAAADLATSSIGFLPKSFIPVRIAEDFTKIPRSQVQYVGISPLQMISIAASLIPFLEHDDANRALMGSNMQRQAVPLIKPERPIVGTGLEARAISDSGHAILAKFSGLVTYVSSEKIVIYRLVSI</sequence>
<evidence type="ECO:0000256" key="7">
    <source>
        <dbReference type="ARBA" id="ARBA00022640"/>
    </source>
</evidence>
<feature type="region of interest" description="Disordered" evidence="15">
    <location>
        <begin position="490"/>
        <end position="509"/>
    </location>
</feature>
<evidence type="ECO:0000256" key="4">
    <source>
        <dbReference type="ARBA" id="ARBA00012418"/>
    </source>
</evidence>
<evidence type="ECO:0000259" key="17">
    <source>
        <dbReference type="Pfam" id="PF04563"/>
    </source>
</evidence>
<evidence type="ECO:0000256" key="15">
    <source>
        <dbReference type="SAM" id="MobiDB-lite"/>
    </source>
</evidence>
<dbReference type="GO" id="GO:0000428">
    <property type="term" value="C:DNA-directed RNA polymerase complex"/>
    <property type="evidence" value="ECO:0007669"/>
    <property type="project" value="UniProtKB-KW"/>
</dbReference>
<comment type="function">
    <text evidence="1">DNA-dependent RNA polymerase catalyzes the transcription of DNA into RNA using the four ribonucleoside triphosphates as substrates.</text>
</comment>
<dbReference type="Gene3D" id="2.40.50.100">
    <property type="match status" value="1"/>
</dbReference>
<dbReference type="GO" id="GO:0032549">
    <property type="term" value="F:ribonucleoside binding"/>
    <property type="evidence" value="ECO:0007669"/>
    <property type="project" value="InterPro"/>
</dbReference>
<dbReference type="InterPro" id="IPR007642">
    <property type="entry name" value="RNA_pol_Rpb2_2"/>
</dbReference>
<proteinExistence type="inferred from homology"/>
<dbReference type="InterPro" id="IPR037034">
    <property type="entry name" value="RNA_pol_Rpb2_2_sf"/>
</dbReference>
<feature type="region of interest" description="Disordered" evidence="15">
    <location>
        <begin position="346"/>
        <end position="435"/>
    </location>
</feature>
<dbReference type="SUPFAM" id="SSF64484">
    <property type="entry name" value="beta and beta-prime subunits of DNA dependent RNA-polymerase"/>
    <property type="match status" value="2"/>
</dbReference>
<evidence type="ECO:0000256" key="1">
    <source>
        <dbReference type="ARBA" id="ARBA00004026"/>
    </source>
</evidence>
<evidence type="ECO:0000256" key="9">
    <source>
        <dbReference type="ARBA" id="ARBA00022695"/>
    </source>
</evidence>
<evidence type="ECO:0000256" key="13">
    <source>
        <dbReference type="ARBA" id="ARBA00048552"/>
    </source>
</evidence>
<dbReference type="GO" id="GO:0003677">
    <property type="term" value="F:DNA binding"/>
    <property type="evidence" value="ECO:0007669"/>
    <property type="project" value="InterPro"/>
</dbReference>
<evidence type="ECO:0000259" key="18">
    <source>
        <dbReference type="Pfam" id="PF04565"/>
    </source>
</evidence>
<evidence type="ECO:0000313" key="20">
    <source>
        <dbReference type="EMBL" id="ALO63149.1"/>
    </source>
</evidence>
<geneLocation type="chloroplast" evidence="20"/>
<evidence type="ECO:0000256" key="3">
    <source>
        <dbReference type="ARBA" id="ARBA00006835"/>
    </source>
</evidence>
<accession>A0A0S2LP21</accession>
<dbReference type="Pfam" id="PF10385">
    <property type="entry name" value="RNA_pol_Rpb2_45"/>
    <property type="match status" value="1"/>
</dbReference>
<evidence type="ECO:0000256" key="8">
    <source>
        <dbReference type="ARBA" id="ARBA00022679"/>
    </source>
</evidence>
<organism evidence="20">
    <name type="scientific">Chloromonas perforata</name>
    <dbReference type="NCBI Taxonomy" id="51730"/>
    <lineage>
        <taxon>Eukaryota</taxon>
        <taxon>Viridiplantae</taxon>
        <taxon>Chlorophyta</taxon>
        <taxon>core chlorophytes</taxon>
        <taxon>Chlorophyceae</taxon>
        <taxon>CS clade</taxon>
        <taxon>Chlamydomonadales</taxon>
        <taxon>Chlamydomonadaceae</taxon>
        <taxon>Chloromonadinia</taxon>
        <taxon>Chloromonas</taxon>
    </lineage>
</organism>
<feature type="domain" description="DNA-directed RNA polymerase beta subunit external 1" evidence="19">
    <location>
        <begin position="953"/>
        <end position="1019"/>
    </location>
</feature>
<dbReference type="InterPro" id="IPR015712">
    <property type="entry name" value="DNA-dir_RNA_pol_su2"/>
</dbReference>
<dbReference type="Pfam" id="PF04563">
    <property type="entry name" value="RNA_pol_Rpb2_1"/>
    <property type="match status" value="1"/>
</dbReference>
<feature type="compositionally biased region" description="Polar residues" evidence="15">
    <location>
        <begin position="370"/>
        <end position="381"/>
    </location>
</feature>
<evidence type="ECO:0000259" key="19">
    <source>
        <dbReference type="Pfam" id="PF10385"/>
    </source>
</evidence>
<dbReference type="Pfam" id="PF04565">
    <property type="entry name" value="RNA_pol_Rpb2_3"/>
    <property type="match status" value="1"/>
</dbReference>
<name>A0A0S2LP21_9CHLO</name>
<evidence type="ECO:0000256" key="12">
    <source>
        <dbReference type="ARBA" id="ARBA00032782"/>
    </source>
</evidence>
<dbReference type="AlphaFoldDB" id="A0A0S2LP21"/>
<evidence type="ECO:0000256" key="5">
    <source>
        <dbReference type="ARBA" id="ARBA00022478"/>
    </source>
</evidence>
<gene>
    <name evidence="20" type="primary">rpoBa</name>
</gene>